<dbReference type="Proteomes" id="UP000030746">
    <property type="component" value="Unassembled WGS sequence"/>
</dbReference>
<dbReference type="GO" id="GO:0015293">
    <property type="term" value="F:symporter activity"/>
    <property type="evidence" value="ECO:0007669"/>
    <property type="project" value="UniProtKB-KW"/>
</dbReference>
<dbReference type="KEGG" id="lgi:LOTGIDRAFT_161423"/>
<dbReference type="PANTHER" id="PTHR11662:SF399">
    <property type="entry name" value="FI19708P1-RELATED"/>
    <property type="match status" value="1"/>
</dbReference>
<keyword evidence="4" id="KW-0769">Symport</keyword>
<dbReference type="InterPro" id="IPR020846">
    <property type="entry name" value="MFS_dom"/>
</dbReference>
<feature type="domain" description="Major facilitator superfamily (MFS) profile" evidence="8">
    <location>
        <begin position="25"/>
        <end position="502"/>
    </location>
</feature>
<dbReference type="PANTHER" id="PTHR11662">
    <property type="entry name" value="SOLUTE CARRIER FAMILY 17"/>
    <property type="match status" value="1"/>
</dbReference>
<keyword evidence="10" id="KW-1185">Reference proteome</keyword>
<dbReference type="Gene3D" id="1.20.1250.20">
    <property type="entry name" value="MFS general substrate transporter like domains"/>
    <property type="match status" value="2"/>
</dbReference>
<feature type="transmembrane region" description="Helical" evidence="7">
    <location>
        <begin position="349"/>
        <end position="373"/>
    </location>
</feature>
<keyword evidence="2" id="KW-0813">Transport</keyword>
<dbReference type="GO" id="GO:0006820">
    <property type="term" value="P:monoatomic anion transport"/>
    <property type="evidence" value="ECO:0007669"/>
    <property type="project" value="TreeGrafter"/>
</dbReference>
<dbReference type="CTD" id="20238692"/>
<feature type="transmembrane region" description="Helical" evidence="7">
    <location>
        <begin position="247"/>
        <end position="267"/>
    </location>
</feature>
<evidence type="ECO:0000313" key="10">
    <source>
        <dbReference type="Proteomes" id="UP000030746"/>
    </source>
</evidence>
<name>V4AGC2_LOTGI</name>
<dbReference type="GO" id="GO:0016020">
    <property type="term" value="C:membrane"/>
    <property type="evidence" value="ECO:0007669"/>
    <property type="project" value="UniProtKB-SubCell"/>
</dbReference>
<proteinExistence type="predicted"/>
<evidence type="ECO:0000256" key="3">
    <source>
        <dbReference type="ARBA" id="ARBA00022692"/>
    </source>
</evidence>
<dbReference type="OrthoDB" id="2985014at2759"/>
<keyword evidence="3 7" id="KW-0812">Transmembrane</keyword>
<dbReference type="GeneID" id="20238692"/>
<protein>
    <recommendedName>
        <fullName evidence="8">Major facilitator superfamily (MFS) profile domain-containing protein</fullName>
    </recommendedName>
</protein>
<evidence type="ECO:0000256" key="1">
    <source>
        <dbReference type="ARBA" id="ARBA00004141"/>
    </source>
</evidence>
<evidence type="ECO:0000256" key="4">
    <source>
        <dbReference type="ARBA" id="ARBA00022847"/>
    </source>
</evidence>
<dbReference type="OMA" id="CINIGNQ"/>
<sequence>MEATVEVSGTERVTVDKGPPWWKSVRYRIAMIGFLGGANIFIQRSNLSMAIVCMVNHTAIELLKHPDGPIFDNSSYLNQTSYILQFVQSNESVGEYQESCDTAMSDRSTTDSENGEFIWSKEKQGILLGALFWGYVPLQILGGYLVKRIGIRHATGPFFLAMSTLTLLSHPAALWSPWALFVLRMLIGCTNAVCLPGIFFILSTWAPPDEKSRMSSILFAGNTFGNVLAFPIAGLLCKYGFAGGWPSVFYVSGISSFILSILWYLFVFDSPLKHPTIHAREKEYLLRKMNMDALTRKKETVPWGQALRSLPVLAVFISHTCLNWGTYLIQTSLPLYMRDVLKFEAASNGLFTMLPHICLVILLLTSGIVFDKISTRYGINISRKSTAIFGLGLPAILFVALSYLDCTNVALAITILSLTFALLSLNFVGLIVNFFDMAPTHGGQLMTFSNTIANTPGILAPYTVTQLTPDNTREEWQTVFFLTSGILAVGALCFVLFSTVNVQKWAISPPPDEIVELNKGQEKT</sequence>
<feature type="transmembrane region" description="Helical" evidence="7">
    <location>
        <begin position="181"/>
        <end position="205"/>
    </location>
</feature>
<dbReference type="Pfam" id="PF07690">
    <property type="entry name" value="MFS_1"/>
    <property type="match status" value="1"/>
</dbReference>
<dbReference type="InterPro" id="IPR050382">
    <property type="entry name" value="MFS_Na/Anion_cotransporter"/>
</dbReference>
<dbReference type="RefSeq" id="XP_009055061.1">
    <property type="nucleotide sequence ID" value="XM_009056813.1"/>
</dbReference>
<accession>V4AGC2</accession>
<dbReference type="InterPro" id="IPR036259">
    <property type="entry name" value="MFS_trans_sf"/>
</dbReference>
<comment type="subcellular location">
    <subcellularLocation>
        <location evidence="1">Membrane</location>
        <topology evidence="1">Multi-pass membrane protein</topology>
    </subcellularLocation>
</comment>
<reference evidence="9 10" key="1">
    <citation type="journal article" date="2013" name="Nature">
        <title>Insights into bilaterian evolution from three spiralian genomes.</title>
        <authorList>
            <person name="Simakov O."/>
            <person name="Marletaz F."/>
            <person name="Cho S.J."/>
            <person name="Edsinger-Gonzales E."/>
            <person name="Havlak P."/>
            <person name="Hellsten U."/>
            <person name="Kuo D.H."/>
            <person name="Larsson T."/>
            <person name="Lv J."/>
            <person name="Arendt D."/>
            <person name="Savage R."/>
            <person name="Osoegawa K."/>
            <person name="de Jong P."/>
            <person name="Grimwood J."/>
            <person name="Chapman J.A."/>
            <person name="Shapiro H."/>
            <person name="Aerts A."/>
            <person name="Otillar R.P."/>
            <person name="Terry A.Y."/>
            <person name="Boore J.L."/>
            <person name="Grigoriev I.V."/>
            <person name="Lindberg D.R."/>
            <person name="Seaver E.C."/>
            <person name="Weisblat D.A."/>
            <person name="Putnam N.H."/>
            <person name="Rokhsar D.S."/>
        </authorList>
    </citation>
    <scope>NUCLEOTIDE SEQUENCE [LARGE SCALE GENOMIC DNA]</scope>
</reference>
<dbReference type="STRING" id="225164.V4AGC2"/>
<feature type="transmembrane region" description="Helical" evidence="7">
    <location>
        <begin position="126"/>
        <end position="146"/>
    </location>
</feature>
<feature type="transmembrane region" description="Helical" evidence="7">
    <location>
        <begin position="410"/>
        <end position="435"/>
    </location>
</feature>
<dbReference type="InterPro" id="IPR011701">
    <property type="entry name" value="MFS"/>
</dbReference>
<feature type="transmembrane region" description="Helical" evidence="7">
    <location>
        <begin position="385"/>
        <end position="404"/>
    </location>
</feature>
<feature type="transmembrane region" description="Helical" evidence="7">
    <location>
        <begin position="158"/>
        <end position="175"/>
    </location>
</feature>
<dbReference type="SUPFAM" id="SSF103473">
    <property type="entry name" value="MFS general substrate transporter"/>
    <property type="match status" value="1"/>
</dbReference>
<keyword evidence="6 7" id="KW-0472">Membrane</keyword>
<feature type="transmembrane region" description="Helical" evidence="7">
    <location>
        <begin position="217"/>
        <end position="241"/>
    </location>
</feature>
<keyword evidence="5 7" id="KW-1133">Transmembrane helix</keyword>
<evidence type="ECO:0000256" key="6">
    <source>
        <dbReference type="ARBA" id="ARBA00023136"/>
    </source>
</evidence>
<feature type="transmembrane region" description="Helical" evidence="7">
    <location>
        <begin position="476"/>
        <end position="497"/>
    </location>
</feature>
<evidence type="ECO:0000313" key="9">
    <source>
        <dbReference type="EMBL" id="ESO94215.1"/>
    </source>
</evidence>
<dbReference type="HOGENOM" id="CLU_001265_5_0_1"/>
<evidence type="ECO:0000256" key="7">
    <source>
        <dbReference type="SAM" id="Phobius"/>
    </source>
</evidence>
<dbReference type="FunFam" id="1.20.1250.20:FF:000003">
    <property type="entry name" value="Solute carrier family 17 member 3"/>
    <property type="match status" value="1"/>
</dbReference>
<dbReference type="AlphaFoldDB" id="V4AGC2"/>
<dbReference type="EMBL" id="KB201847">
    <property type="protein sequence ID" value="ESO94215.1"/>
    <property type="molecule type" value="Genomic_DNA"/>
</dbReference>
<evidence type="ECO:0000256" key="5">
    <source>
        <dbReference type="ARBA" id="ARBA00022989"/>
    </source>
</evidence>
<evidence type="ECO:0000259" key="8">
    <source>
        <dbReference type="PROSITE" id="PS50850"/>
    </source>
</evidence>
<organism evidence="9 10">
    <name type="scientific">Lottia gigantea</name>
    <name type="common">Giant owl limpet</name>
    <dbReference type="NCBI Taxonomy" id="225164"/>
    <lineage>
        <taxon>Eukaryota</taxon>
        <taxon>Metazoa</taxon>
        <taxon>Spiralia</taxon>
        <taxon>Lophotrochozoa</taxon>
        <taxon>Mollusca</taxon>
        <taxon>Gastropoda</taxon>
        <taxon>Patellogastropoda</taxon>
        <taxon>Lottioidea</taxon>
        <taxon>Lottiidae</taxon>
        <taxon>Lottia</taxon>
    </lineage>
</organism>
<gene>
    <name evidence="9" type="ORF">LOTGIDRAFT_161423</name>
</gene>
<evidence type="ECO:0000256" key="2">
    <source>
        <dbReference type="ARBA" id="ARBA00022448"/>
    </source>
</evidence>
<dbReference type="PROSITE" id="PS50850">
    <property type="entry name" value="MFS"/>
    <property type="match status" value="1"/>
</dbReference>